<dbReference type="RefSeq" id="WP_142088469.1">
    <property type="nucleotide sequence ID" value="NZ_CP035485.1"/>
</dbReference>
<evidence type="ECO:0000313" key="1">
    <source>
        <dbReference type="EMBL" id="QDI90912.1"/>
    </source>
</evidence>
<dbReference type="Pfam" id="PF08970">
    <property type="entry name" value="Sda"/>
    <property type="match status" value="1"/>
</dbReference>
<keyword evidence="2" id="KW-1185">Reference proteome</keyword>
<protein>
    <submittedName>
        <fullName evidence="1">Sporulation histidine kinase inhibitor Sda</fullName>
    </submittedName>
</protein>
<dbReference type="OrthoDB" id="2933732at2"/>
<dbReference type="InterPro" id="IPR015064">
    <property type="entry name" value="Sda"/>
</dbReference>
<organism evidence="1 2">
    <name type="scientific">Salicibibacter halophilus</name>
    <dbReference type="NCBI Taxonomy" id="2502791"/>
    <lineage>
        <taxon>Bacteria</taxon>
        <taxon>Bacillati</taxon>
        <taxon>Bacillota</taxon>
        <taxon>Bacilli</taxon>
        <taxon>Bacillales</taxon>
        <taxon>Bacillaceae</taxon>
        <taxon>Salicibibacter</taxon>
    </lineage>
</organism>
<sequence>MESLSDKILVDAYFKATELTLQEDFVQLLREEIDRRRLTRLIT</sequence>
<evidence type="ECO:0000313" key="2">
    <source>
        <dbReference type="Proteomes" id="UP000319756"/>
    </source>
</evidence>
<proteinExistence type="predicted"/>
<dbReference type="Gene3D" id="1.10.287.1100">
    <property type="entry name" value="Sporulation inhibitor A"/>
    <property type="match status" value="1"/>
</dbReference>
<dbReference type="EMBL" id="CP035485">
    <property type="protein sequence ID" value="QDI90912.1"/>
    <property type="molecule type" value="Genomic_DNA"/>
</dbReference>
<gene>
    <name evidence="1" type="ORF">EPH95_06740</name>
</gene>
<dbReference type="InterPro" id="IPR036916">
    <property type="entry name" value="Sda_sf"/>
</dbReference>
<dbReference type="KEGG" id="sale:EPH95_06740"/>
<accession>A0A514LGD7</accession>
<dbReference type="SUPFAM" id="SSF100985">
    <property type="entry name" value="Sporulation inhibitor Sda"/>
    <property type="match status" value="1"/>
</dbReference>
<reference evidence="2" key="1">
    <citation type="submission" date="2019-01" db="EMBL/GenBank/DDBJ databases">
        <title>Genomic analysis of Salicibibacter sp. NKC3-5.</title>
        <authorList>
            <person name="Oh Y.J."/>
        </authorList>
    </citation>
    <scope>NUCLEOTIDE SEQUENCE [LARGE SCALE GENOMIC DNA]</scope>
    <source>
        <strain evidence="2">NKC3-5</strain>
    </source>
</reference>
<dbReference type="AlphaFoldDB" id="A0A514LGD7"/>
<dbReference type="Proteomes" id="UP000319756">
    <property type="component" value="Chromosome"/>
</dbReference>
<name>A0A514LGD7_9BACI</name>